<reference evidence="2" key="1">
    <citation type="submission" date="2016-10" db="EMBL/GenBank/DDBJ databases">
        <authorList>
            <person name="Benchimol M."/>
            <person name="Almeida L.G."/>
            <person name="Vasconcelos A.T."/>
            <person name="Perreira-Neves A."/>
            <person name="Rosa I.A."/>
            <person name="Tasca T."/>
            <person name="Bogo M.R."/>
            <person name="de Souza W."/>
        </authorList>
    </citation>
    <scope>NUCLEOTIDE SEQUENCE [LARGE SCALE GENOMIC DNA]</scope>
    <source>
        <strain evidence="2">K</strain>
    </source>
</reference>
<comment type="caution">
    <text evidence="2">The sequence shown here is derived from an EMBL/GenBank/DDBJ whole genome shotgun (WGS) entry which is preliminary data.</text>
</comment>
<sequence>MFLIFYFLSSFSKSSENPFQPDSIEQIPSLDQFSNNRISIQSNENDLTCENGKRCKHINVRGTPLFVSVTDSTFQDIHNFDSTETDGDGGAIYIKNYYLYCEQTTFNKCSCSAQGGALFIKLDLAAFEDEINCTVVNCTFSSNEALGGGAVFAHGTTGRHFEFDKCVFQDNKSTYEGDTELPTTIQGGGAIFLNNPNGFIVDCTFIYNTGIGADITLFFGGGLQPKQGIVINNSVFYFNGYDSNPSSFYISKPYGEYSPMSVTVHNCIFTGQIKGEKSHYLDCNEDDTNPNKVLLSNVTFCESSEGQAFQGDKSKYIDENSVISYVCDQYDLPDYPIIDPPTKNEDVTSSETEYLPPTETQSESDEPDDACVSGKRC</sequence>
<dbReference type="GeneID" id="94826196"/>
<dbReference type="SUPFAM" id="SSF51126">
    <property type="entry name" value="Pectin lyase-like"/>
    <property type="match status" value="1"/>
</dbReference>
<evidence type="ECO:0008006" key="4">
    <source>
        <dbReference type="Google" id="ProtNLM"/>
    </source>
</evidence>
<evidence type="ECO:0000256" key="1">
    <source>
        <dbReference type="SAM" id="MobiDB-lite"/>
    </source>
</evidence>
<dbReference type="EMBL" id="MLAK01000571">
    <property type="protein sequence ID" value="OHT12113.1"/>
    <property type="molecule type" value="Genomic_DNA"/>
</dbReference>
<dbReference type="RefSeq" id="XP_068365249.1">
    <property type="nucleotide sequence ID" value="XM_068491492.1"/>
</dbReference>
<dbReference type="OrthoDB" id="19530at2759"/>
<proteinExistence type="predicted"/>
<feature type="region of interest" description="Disordered" evidence="1">
    <location>
        <begin position="337"/>
        <end position="377"/>
    </location>
</feature>
<dbReference type="Proteomes" id="UP000179807">
    <property type="component" value="Unassembled WGS sequence"/>
</dbReference>
<evidence type="ECO:0000313" key="2">
    <source>
        <dbReference type="EMBL" id="OHT12113.1"/>
    </source>
</evidence>
<evidence type="ECO:0000313" key="3">
    <source>
        <dbReference type="Proteomes" id="UP000179807"/>
    </source>
</evidence>
<accession>A0A1J4KLE0</accession>
<dbReference type="AlphaFoldDB" id="A0A1J4KLE0"/>
<keyword evidence="3" id="KW-1185">Reference proteome</keyword>
<organism evidence="2 3">
    <name type="scientific">Tritrichomonas foetus</name>
    <dbReference type="NCBI Taxonomy" id="1144522"/>
    <lineage>
        <taxon>Eukaryota</taxon>
        <taxon>Metamonada</taxon>
        <taxon>Parabasalia</taxon>
        <taxon>Tritrichomonadida</taxon>
        <taxon>Tritrichomonadidae</taxon>
        <taxon>Tritrichomonas</taxon>
    </lineage>
</organism>
<name>A0A1J4KLE0_9EUKA</name>
<gene>
    <name evidence="2" type="ORF">TRFO_03743</name>
</gene>
<dbReference type="InterPro" id="IPR011050">
    <property type="entry name" value="Pectin_lyase_fold/virulence"/>
</dbReference>
<protein>
    <recommendedName>
        <fullName evidence="4">Right handed beta helix domain-containing protein</fullName>
    </recommendedName>
</protein>
<dbReference type="VEuPathDB" id="TrichDB:TRFO_03743"/>